<protein>
    <submittedName>
        <fullName evidence="1">L-amino-acid oxidase</fullName>
    </submittedName>
</protein>
<comment type="caution">
    <text evidence="1">The sequence shown here is derived from an EMBL/GenBank/DDBJ whole genome shotgun (WGS) entry which is preliminary data.</text>
</comment>
<proteinExistence type="predicted"/>
<dbReference type="PANTHER" id="PTHR43563">
    <property type="entry name" value="AMINE OXIDASE"/>
    <property type="match status" value="1"/>
</dbReference>
<dbReference type="AlphaFoldDB" id="A0A5B7D7P0"/>
<dbReference type="Gene3D" id="3.50.50.60">
    <property type="entry name" value="FAD/NAD(P)-binding domain"/>
    <property type="match status" value="1"/>
</dbReference>
<dbReference type="OrthoDB" id="6353658at2759"/>
<evidence type="ECO:0000313" key="1">
    <source>
        <dbReference type="EMBL" id="MPC17233.1"/>
    </source>
</evidence>
<dbReference type="Proteomes" id="UP000324222">
    <property type="component" value="Unassembled WGS sequence"/>
</dbReference>
<name>A0A5B7D7P0_PORTR</name>
<dbReference type="SUPFAM" id="SSF51905">
    <property type="entry name" value="FAD/NAD(P)-binding domain"/>
    <property type="match status" value="1"/>
</dbReference>
<dbReference type="Pfam" id="PF13450">
    <property type="entry name" value="NAD_binding_8"/>
    <property type="match status" value="1"/>
</dbReference>
<evidence type="ECO:0000313" key="2">
    <source>
        <dbReference type="Proteomes" id="UP000324222"/>
    </source>
</evidence>
<dbReference type="GO" id="GO:0016491">
    <property type="term" value="F:oxidoreductase activity"/>
    <property type="evidence" value="ECO:0007669"/>
    <property type="project" value="UniProtKB-ARBA"/>
</dbReference>
<dbReference type="EMBL" id="VSRR010000570">
    <property type="protein sequence ID" value="MPC17233.1"/>
    <property type="molecule type" value="Genomic_DNA"/>
</dbReference>
<organism evidence="1 2">
    <name type="scientific">Portunus trituberculatus</name>
    <name type="common">Swimming crab</name>
    <name type="synonym">Neptunus trituberculatus</name>
    <dbReference type="NCBI Taxonomy" id="210409"/>
    <lineage>
        <taxon>Eukaryota</taxon>
        <taxon>Metazoa</taxon>
        <taxon>Ecdysozoa</taxon>
        <taxon>Arthropoda</taxon>
        <taxon>Crustacea</taxon>
        <taxon>Multicrustacea</taxon>
        <taxon>Malacostraca</taxon>
        <taxon>Eumalacostraca</taxon>
        <taxon>Eucarida</taxon>
        <taxon>Decapoda</taxon>
        <taxon>Pleocyemata</taxon>
        <taxon>Brachyura</taxon>
        <taxon>Eubrachyura</taxon>
        <taxon>Portunoidea</taxon>
        <taxon>Portunidae</taxon>
        <taxon>Portuninae</taxon>
        <taxon>Portunus</taxon>
    </lineage>
</organism>
<sequence length="131" mass="14959">MILEFDCHHLLVGFRTEKVTEVEVVVIGGGVAGLTAINTFLDHNVTDVVLLEAQDRLGGRVKTHRQDWQWVTEEGQPGNVRDYDKLMMLLEETEEAGVLESYYNTSYGQYFLDRWVEGLRGQGEVLRRGED</sequence>
<dbReference type="InterPro" id="IPR050703">
    <property type="entry name" value="Flavin_MAO"/>
</dbReference>
<keyword evidence="2" id="KW-1185">Reference proteome</keyword>
<dbReference type="PANTHER" id="PTHR43563:SF1">
    <property type="entry name" value="AMINE OXIDASE [FLAVIN-CONTAINING] B"/>
    <property type="match status" value="1"/>
</dbReference>
<dbReference type="InterPro" id="IPR036188">
    <property type="entry name" value="FAD/NAD-bd_sf"/>
</dbReference>
<gene>
    <name evidence="1" type="primary">OXLA</name>
    <name evidence="1" type="ORF">E2C01_010083</name>
</gene>
<reference evidence="1 2" key="1">
    <citation type="submission" date="2019-05" db="EMBL/GenBank/DDBJ databases">
        <title>Another draft genome of Portunus trituberculatus and its Hox gene families provides insights of decapod evolution.</title>
        <authorList>
            <person name="Jeong J.-H."/>
            <person name="Song I."/>
            <person name="Kim S."/>
            <person name="Choi T."/>
            <person name="Kim D."/>
            <person name="Ryu S."/>
            <person name="Kim W."/>
        </authorList>
    </citation>
    <scope>NUCLEOTIDE SEQUENCE [LARGE SCALE GENOMIC DNA]</scope>
    <source>
        <tissue evidence="1">Muscle</tissue>
    </source>
</reference>
<accession>A0A5B7D7P0</accession>